<proteinExistence type="inferred from homology"/>
<evidence type="ECO:0000256" key="15">
    <source>
        <dbReference type="SAM" id="SignalP"/>
    </source>
</evidence>
<keyword evidence="9 12" id="KW-0472">Membrane</keyword>
<evidence type="ECO:0000256" key="2">
    <source>
        <dbReference type="ARBA" id="ARBA00004922"/>
    </source>
</evidence>
<evidence type="ECO:0000313" key="16">
    <source>
        <dbReference type="Proteomes" id="UP000694924"/>
    </source>
</evidence>
<evidence type="ECO:0000256" key="9">
    <source>
        <dbReference type="ARBA" id="ARBA00023136"/>
    </source>
</evidence>
<protein>
    <recommendedName>
        <fullName evidence="12">Mannosyltransferase</fullName>
        <ecNumber evidence="12">2.4.1.-</ecNumber>
    </recommendedName>
</protein>
<dbReference type="RefSeq" id="XP_015180552.1">
    <property type="nucleotide sequence ID" value="XM_015325066.1"/>
</dbReference>
<evidence type="ECO:0000256" key="13">
    <source>
        <dbReference type="SAM" id="Coils"/>
    </source>
</evidence>
<evidence type="ECO:0000256" key="12">
    <source>
        <dbReference type="RuleBase" id="RU363075"/>
    </source>
</evidence>
<feature type="region of interest" description="Disordered" evidence="14">
    <location>
        <begin position="908"/>
        <end position="927"/>
    </location>
</feature>
<feature type="region of interest" description="Disordered" evidence="14">
    <location>
        <begin position="492"/>
        <end position="511"/>
    </location>
</feature>
<comment type="function">
    <text evidence="10">Mannosyltransferase that operates in the biosynthetic pathway of dolichol-linked oligosaccharides, the glycan precursors employed in protein asparagine (N)-glycosylation. The assembly of dolichol-linked oligosaccharides begins on the cytosolic side of the endoplasmic reticulum membrane and finishes in its lumen. The sequential addition of sugars to dolichol pyrophosphate produces dolichol-linked oligosaccharides containing fourteen sugars, including two GlcNAcs, nine mannoses and three glucoses. Once assembled, the oligosaccharide is transferred from the lipid to nascent proteins by oligosaccharyltransferases. In the lumen of the endoplasmic reticulum, adds the eighth mannose residue in an alpha-1,6 linkage onto Man(7)GlcNAc(2)-PP-dolichol to produce Man(8)GlcNAc(2)-PP-dolichol.</text>
</comment>
<evidence type="ECO:0000256" key="11">
    <source>
        <dbReference type="ARBA" id="ARBA00048899"/>
    </source>
</evidence>
<keyword evidence="8 12" id="KW-1133">Transmembrane helix</keyword>
<feature type="transmembrane region" description="Helical" evidence="12">
    <location>
        <begin position="159"/>
        <end position="185"/>
    </location>
</feature>
<dbReference type="EC" id="2.4.1.-" evidence="12"/>
<dbReference type="GeneID" id="107068547"/>
<evidence type="ECO:0000256" key="1">
    <source>
        <dbReference type="ARBA" id="ARBA00004477"/>
    </source>
</evidence>
<dbReference type="InterPro" id="IPR005599">
    <property type="entry name" value="GPI_mannosylTrfase"/>
</dbReference>
<keyword evidence="13" id="KW-0175">Coiled coil</keyword>
<comment type="similarity">
    <text evidence="3 12">Belongs to the glycosyltransferase 22 family.</text>
</comment>
<keyword evidence="16" id="KW-1185">Reference proteome</keyword>
<evidence type="ECO:0000256" key="3">
    <source>
        <dbReference type="ARBA" id="ARBA00007063"/>
    </source>
</evidence>
<feature type="chain" id="PRO_5047240829" description="Mannosyltransferase" evidence="15">
    <location>
        <begin position="22"/>
        <end position="993"/>
    </location>
</feature>
<comment type="pathway">
    <text evidence="2">Protein modification; protein glycosylation.</text>
</comment>
<evidence type="ECO:0000313" key="17">
    <source>
        <dbReference type="RefSeq" id="XP_015180552.1"/>
    </source>
</evidence>
<keyword evidence="7 12" id="KW-0256">Endoplasmic reticulum</keyword>
<feature type="transmembrane region" description="Helical" evidence="12">
    <location>
        <begin position="56"/>
        <end position="78"/>
    </location>
</feature>
<evidence type="ECO:0000256" key="6">
    <source>
        <dbReference type="ARBA" id="ARBA00022692"/>
    </source>
</evidence>
<evidence type="ECO:0000256" key="14">
    <source>
        <dbReference type="SAM" id="MobiDB-lite"/>
    </source>
</evidence>
<reference evidence="17" key="1">
    <citation type="submission" date="2025-08" db="UniProtKB">
        <authorList>
            <consortium name="RefSeq"/>
        </authorList>
    </citation>
    <scope>IDENTIFICATION</scope>
    <source>
        <tissue evidence="17">Whole body</tissue>
    </source>
</reference>
<feature type="compositionally biased region" description="Basic and acidic residues" evidence="14">
    <location>
        <begin position="979"/>
        <end position="993"/>
    </location>
</feature>
<feature type="coiled-coil region" evidence="13">
    <location>
        <begin position="801"/>
        <end position="828"/>
    </location>
</feature>
<comment type="catalytic activity">
    <reaction evidence="11">
        <text>an alpha-D-Man-(1-&gt;2)-alpha-D-Man-(1-&gt;2)-alpha-D-Man-(1-&gt;3)-[alpha-D-Man-(1-&gt;2)-alpha-D-Man-(1-&gt;3)-alpha-D-Man-(1-&gt;6)]-beta-D-Man-(1-&gt;4)-beta-D-GlcNAc-(1-&gt;4)-alpha-D-GlcNAc-diphospho-di-trans,poly-cis-dolichol + a di-trans,poly-cis-dolichyl beta-D-mannosyl phosphate = an alpha-D-Man-(1-&gt;2)-alpha-D-Man-(1-&gt;2)-alpha-D-Man-(1-&gt;3)-[alpha-D-Man-(1-&gt;2)-alpha-D-Man-(1-&gt;3)-[alpha-D-Man-(1-&gt;6)]-alpha-D-Man-(1-&gt;6)]-beta-D-Man-(1-&gt;4)-beta-D-GlcNAc-(1-&gt;4)-alpha-D-GlcNAc-diphospho-di-trans,poly-cis-dolichol + a di-trans,poly-cis-dolichyl phosphate + H(+)</text>
        <dbReference type="Rhea" id="RHEA:29535"/>
        <dbReference type="Rhea" id="RHEA-COMP:19498"/>
        <dbReference type="Rhea" id="RHEA-COMP:19501"/>
        <dbReference type="Rhea" id="RHEA-COMP:19518"/>
        <dbReference type="Rhea" id="RHEA-COMP:19519"/>
        <dbReference type="ChEBI" id="CHEBI:15378"/>
        <dbReference type="ChEBI" id="CHEBI:57683"/>
        <dbReference type="ChEBI" id="CHEBI:58211"/>
        <dbReference type="ChEBI" id="CHEBI:132517"/>
        <dbReference type="ChEBI" id="CHEBI:132519"/>
        <dbReference type="EC" id="2.4.1.260"/>
    </reaction>
    <physiologicalReaction direction="left-to-right" evidence="11">
        <dbReference type="Rhea" id="RHEA:29536"/>
    </physiologicalReaction>
</comment>
<feature type="transmembrane region" description="Helical" evidence="12">
    <location>
        <begin position="248"/>
        <end position="267"/>
    </location>
</feature>
<keyword evidence="15" id="KW-0732">Signal</keyword>
<feature type="transmembrane region" description="Helical" evidence="12">
    <location>
        <begin position="333"/>
        <end position="352"/>
    </location>
</feature>
<keyword evidence="6 12" id="KW-0812">Transmembrane</keyword>
<feature type="compositionally biased region" description="Polar residues" evidence="14">
    <location>
        <begin position="495"/>
        <end position="511"/>
    </location>
</feature>
<feature type="signal peptide" evidence="15">
    <location>
        <begin position="1"/>
        <end position="21"/>
    </location>
</feature>
<evidence type="ECO:0000256" key="7">
    <source>
        <dbReference type="ARBA" id="ARBA00022824"/>
    </source>
</evidence>
<keyword evidence="4 12" id="KW-0328">Glycosyltransferase</keyword>
<feature type="region of interest" description="Disordered" evidence="14">
    <location>
        <begin position="974"/>
        <end position="993"/>
    </location>
</feature>
<comment type="subcellular location">
    <subcellularLocation>
        <location evidence="1 12">Endoplasmic reticulum membrane</location>
        <topology evidence="1 12">Multi-pass membrane protein</topology>
    </subcellularLocation>
</comment>
<evidence type="ECO:0000256" key="8">
    <source>
        <dbReference type="ARBA" id="ARBA00022989"/>
    </source>
</evidence>
<gene>
    <name evidence="17" type="primary">LOC107068547</name>
</gene>
<keyword evidence="5" id="KW-0808">Transferase</keyword>
<feature type="transmembrane region" description="Helical" evidence="12">
    <location>
        <begin position="197"/>
        <end position="220"/>
    </location>
</feature>
<accession>A0ABM1IK15</accession>
<feature type="transmembrane region" description="Helical" evidence="12">
    <location>
        <begin position="301"/>
        <end position="321"/>
    </location>
</feature>
<dbReference type="Pfam" id="PF03901">
    <property type="entry name" value="Glyco_transf_22"/>
    <property type="match status" value="1"/>
</dbReference>
<sequence>MDHLIILVAMIHLLYCPFTKVEESFNLQATHDLLYHGFNLSEYDHHEFPGVVPRTFLGPIVISSLAYPFVATIQYFNINKFLAQYIVRATLGLLVIGSLKLYRNALENVFGTKFTNWFVAITVTQYHFMYYLSRPLPNIMAMPLVLLALYGWLKQNHVTFIWSSAAAIIIFRAELSILLGLFLLYDIANQKLSVPRLLKIAIPAGILFLALTVGIDTIFWKRLLWPEGEVFYFNTILNKSGEWGTSPFLWYFYSALPRGLAISYVLIPLGILWDARVRAFTVPAIIFVVLFSFLPHKELRFIIYVFPLLNVATAAACHRIWENRGKSPWNGILSLIVVGHLILNAIFSMFLLCVASCNYPGGLAIARLHRLEQNSTESVYVHIDNLAAQTGVSRFTQTNSSWIYSKREDLTFTDPEMLQYSHLLIEAKSKYSPNIKPYLKTHEILDSIDGFSHITLNYNILPPIRIKTKPTIFIMKRKANIKYDPNKAKVVKPSITDNSSQNDTTMSDTNSNVTNDILEIMEPILDDIVESLEEIGKPLSSNEKSFIKTEIDSMEQRETLSEDMSDILPDGNKQQLVETSADSLDNISKETDIISQENESEIISADNKINTKDNFDMTYPKIIEKNVNYEKESSTTTTQLKSKSGAIGVSENTSDVKETVKKRIQEKILINNVKKEITKEKDNVDPANKLNTKIKKLVKTKVESKVKPKSLMKQEIKEKQQIVNEEKNKEVTINVKESIRNIIDQFKEFEKDFTYEDSNSQQQWAHLNNNKYSNEIDETIENKDTESLNIYPTHNQNLKIVKDAKESLKEIIDQFKHLKNELISEEDDKLDEIAGKYMDRPISETLMDFSEALKNLIQHRKKTKASPAVTLSLDNKKLIHTQTNIPKTTIPQSDINAIKKVSLNQITEKDKKQHKDERIKSKAHQDASIDISTISSSRINLNLNKVSNKNDHAVNIDRESAVLPPKSVNIAIDISQEQISKEDTSKTNNEKSS</sequence>
<organism evidence="16 17">
    <name type="scientific">Polistes dominula</name>
    <name type="common">European paper wasp</name>
    <name type="synonym">Vespa dominula</name>
    <dbReference type="NCBI Taxonomy" id="743375"/>
    <lineage>
        <taxon>Eukaryota</taxon>
        <taxon>Metazoa</taxon>
        <taxon>Ecdysozoa</taxon>
        <taxon>Arthropoda</taxon>
        <taxon>Hexapoda</taxon>
        <taxon>Insecta</taxon>
        <taxon>Pterygota</taxon>
        <taxon>Neoptera</taxon>
        <taxon>Endopterygota</taxon>
        <taxon>Hymenoptera</taxon>
        <taxon>Apocrita</taxon>
        <taxon>Aculeata</taxon>
        <taxon>Vespoidea</taxon>
        <taxon>Vespidae</taxon>
        <taxon>Polistinae</taxon>
        <taxon>Polistini</taxon>
        <taxon>Polistes</taxon>
    </lineage>
</organism>
<evidence type="ECO:0000256" key="5">
    <source>
        <dbReference type="ARBA" id="ARBA00022679"/>
    </source>
</evidence>
<evidence type="ECO:0000256" key="4">
    <source>
        <dbReference type="ARBA" id="ARBA00022676"/>
    </source>
</evidence>
<feature type="transmembrane region" description="Helical" evidence="12">
    <location>
        <begin position="279"/>
        <end position="295"/>
    </location>
</feature>
<name>A0ABM1IK15_POLDO</name>
<feature type="transmembrane region" description="Helical" evidence="12">
    <location>
        <begin position="136"/>
        <end position="153"/>
    </location>
</feature>
<evidence type="ECO:0000256" key="10">
    <source>
        <dbReference type="ARBA" id="ARBA00044721"/>
    </source>
</evidence>
<dbReference type="Proteomes" id="UP000694924">
    <property type="component" value="Unplaced"/>
</dbReference>
<dbReference type="PANTHER" id="PTHR22760">
    <property type="entry name" value="GLYCOSYLTRANSFERASE"/>
    <property type="match status" value="1"/>
</dbReference>
<dbReference type="PANTHER" id="PTHR22760:SF1">
    <property type="entry name" value="DOL-P-MAN:MAN(7)GLCNAC(2)-PP-DOL ALPHA-1,6-MANNOSYLTRANSFERASE"/>
    <property type="match status" value="1"/>
</dbReference>